<dbReference type="EMBL" id="CP053069">
    <property type="protein sequence ID" value="QJR10390.1"/>
    <property type="molecule type" value="Genomic_DNA"/>
</dbReference>
<evidence type="ECO:0000313" key="1">
    <source>
        <dbReference type="EMBL" id="QJR10390.1"/>
    </source>
</evidence>
<dbReference type="Gene3D" id="2.40.350.10">
    <property type="entry name" value="SO1590-like"/>
    <property type="match status" value="1"/>
</dbReference>
<reference evidence="1 2" key="1">
    <citation type="submission" date="2020-04" db="EMBL/GenBank/DDBJ databases">
        <title>Usitatibacter rugosus gen. nov., sp. nov. and Usitatibacter palustris sp. nov., novel members of Usitatibacteraceae fam. nov. within the order Nitrosomonadales isolated from soil.</title>
        <authorList>
            <person name="Huber K.J."/>
            <person name="Neumann-Schaal M."/>
            <person name="Geppert A."/>
            <person name="Luckner M."/>
            <person name="Wanner G."/>
            <person name="Overmann J."/>
        </authorList>
    </citation>
    <scope>NUCLEOTIDE SEQUENCE [LARGE SCALE GENOMIC DNA]</scope>
    <source>
        <strain evidence="1 2">0125_3</strain>
    </source>
</reference>
<dbReference type="KEGG" id="uru:DSM104443_01448"/>
<dbReference type="InterPro" id="IPR023159">
    <property type="entry name" value="SO1590-like_sf"/>
</dbReference>
<dbReference type="InterPro" id="IPR021607">
    <property type="entry name" value="DUF3224"/>
</dbReference>
<accession>A0A6M4GSU0</accession>
<dbReference type="SUPFAM" id="SSF159238">
    <property type="entry name" value="SO1590-like"/>
    <property type="match status" value="1"/>
</dbReference>
<protein>
    <recommendedName>
        <fullName evidence="3">DUF3224 domain-containing protein</fullName>
    </recommendedName>
</protein>
<gene>
    <name evidence="1" type="ORF">DSM104443_01448</name>
</gene>
<name>A0A6M4GSU0_9PROT</name>
<dbReference type="Proteomes" id="UP000501534">
    <property type="component" value="Chromosome"/>
</dbReference>
<organism evidence="1 2">
    <name type="scientific">Usitatibacter rugosus</name>
    <dbReference type="NCBI Taxonomy" id="2732067"/>
    <lineage>
        <taxon>Bacteria</taxon>
        <taxon>Pseudomonadati</taxon>
        <taxon>Pseudomonadota</taxon>
        <taxon>Betaproteobacteria</taxon>
        <taxon>Nitrosomonadales</taxon>
        <taxon>Usitatibacteraceae</taxon>
        <taxon>Usitatibacter</taxon>
    </lineage>
</organism>
<dbReference type="AlphaFoldDB" id="A0A6M4GSU0"/>
<sequence>MKISGEFEVKITPQASDKGDAGAGLGRMSLDKQYRGELEATSVGEMLTAMTSTKGSAAYVAVERVAGTLGGKPGTFMLHHTGVMNRGAASLEVKVVPDSGTGELAGLEGALGIRIEQGKHFYDFDYALK</sequence>
<evidence type="ECO:0008006" key="3">
    <source>
        <dbReference type="Google" id="ProtNLM"/>
    </source>
</evidence>
<dbReference type="RefSeq" id="WP_171090863.1">
    <property type="nucleotide sequence ID" value="NZ_CP053069.1"/>
</dbReference>
<proteinExistence type="predicted"/>
<evidence type="ECO:0000313" key="2">
    <source>
        <dbReference type="Proteomes" id="UP000501534"/>
    </source>
</evidence>
<keyword evidence="2" id="KW-1185">Reference proteome</keyword>
<dbReference type="Pfam" id="PF11528">
    <property type="entry name" value="DUF3224"/>
    <property type="match status" value="1"/>
</dbReference>